<dbReference type="PANTHER" id="PTHR42673:SF4">
    <property type="entry name" value="MALEYLACETOACETATE ISOMERASE"/>
    <property type="match status" value="1"/>
</dbReference>
<dbReference type="GO" id="GO:0016034">
    <property type="term" value="F:maleylacetoacetate isomerase activity"/>
    <property type="evidence" value="ECO:0007669"/>
    <property type="project" value="TreeGrafter"/>
</dbReference>
<dbReference type="Proteomes" id="UP000249354">
    <property type="component" value="Unassembled WGS sequence"/>
</dbReference>
<reference evidence="2 3" key="2">
    <citation type="submission" date="2018-06" db="EMBL/GenBank/DDBJ databases">
        <title>Metagenomic assembly of (sub)arctic Cyanobacteria and their associated microbiome from non-axenic cultures.</title>
        <authorList>
            <person name="Baurain D."/>
        </authorList>
    </citation>
    <scope>NUCLEOTIDE SEQUENCE [LARGE SCALE GENOMIC DNA]</scope>
    <source>
        <strain evidence="2">ULC129bin1</strain>
    </source>
</reference>
<reference evidence="3" key="1">
    <citation type="submission" date="2018-04" db="EMBL/GenBank/DDBJ databases">
        <authorList>
            <person name="Cornet L."/>
        </authorList>
    </citation>
    <scope>NUCLEOTIDE SEQUENCE [LARGE SCALE GENOMIC DNA]</scope>
</reference>
<accession>A0A2W4USD2</accession>
<evidence type="ECO:0000313" key="3">
    <source>
        <dbReference type="Proteomes" id="UP000249354"/>
    </source>
</evidence>
<dbReference type="SUPFAM" id="SSF52833">
    <property type="entry name" value="Thioredoxin-like"/>
    <property type="match status" value="1"/>
</dbReference>
<name>A0A2W4USD2_9CYAN</name>
<evidence type="ECO:0000313" key="2">
    <source>
        <dbReference type="EMBL" id="PZO22177.1"/>
    </source>
</evidence>
<dbReference type="PROSITE" id="PS50404">
    <property type="entry name" value="GST_NTER"/>
    <property type="match status" value="1"/>
</dbReference>
<dbReference type="InterPro" id="IPR036249">
    <property type="entry name" value="Thioredoxin-like_sf"/>
</dbReference>
<evidence type="ECO:0000259" key="1">
    <source>
        <dbReference type="PROSITE" id="PS50404"/>
    </source>
</evidence>
<feature type="domain" description="GST N-terminal" evidence="1">
    <location>
        <begin position="1"/>
        <end position="78"/>
    </location>
</feature>
<gene>
    <name evidence="2" type="ORF">DCF25_03660</name>
</gene>
<dbReference type="PANTHER" id="PTHR42673">
    <property type="entry name" value="MALEYLACETOACETATE ISOMERASE"/>
    <property type="match status" value="1"/>
</dbReference>
<proteinExistence type="predicted"/>
<dbReference type="Gene3D" id="3.40.30.10">
    <property type="entry name" value="Glutaredoxin"/>
    <property type="match status" value="1"/>
</dbReference>
<sequence>MLELHQFEASHYCEKVRLLLDYKQLPYRTIEVVPGIGQIDLYRLSGQRQVPVLKDGEVVVSDSSAIAQYLEKTYPEKSIIPSGGKEKGLCLALEALADESIGTNGRKAMIGAFNQHPNFRTALLPISTPDVLKTAVGALPGDVLSLLGMGVGLGPEAVKSATDILKQDLEAICLILQEQPYLCGEEPCLADFAVAGLSMYLKFPSERYVDLPSGICGKGVPGLVDDPRFSEFWVWRDRLYADFRKPRSGRPTVGASATGPVAIGID</sequence>
<dbReference type="InterPro" id="IPR036282">
    <property type="entry name" value="Glutathione-S-Trfase_C_sf"/>
</dbReference>
<comment type="caution">
    <text evidence="2">The sequence shown here is derived from an EMBL/GenBank/DDBJ whole genome shotgun (WGS) entry which is preliminary data.</text>
</comment>
<organism evidence="2 3">
    <name type="scientific">Leptolyngbya foveolarum</name>
    <dbReference type="NCBI Taxonomy" id="47253"/>
    <lineage>
        <taxon>Bacteria</taxon>
        <taxon>Bacillati</taxon>
        <taxon>Cyanobacteriota</taxon>
        <taxon>Cyanophyceae</taxon>
        <taxon>Leptolyngbyales</taxon>
        <taxon>Leptolyngbyaceae</taxon>
        <taxon>Leptolyngbya group</taxon>
        <taxon>Leptolyngbya</taxon>
    </lineage>
</organism>
<keyword evidence="2" id="KW-0808">Transferase</keyword>
<protein>
    <submittedName>
        <fullName evidence="2">Glutathione S-transferase</fullName>
    </submittedName>
</protein>
<dbReference type="Pfam" id="PF13417">
    <property type="entry name" value="GST_N_3"/>
    <property type="match status" value="1"/>
</dbReference>
<dbReference type="GO" id="GO:0004364">
    <property type="term" value="F:glutathione transferase activity"/>
    <property type="evidence" value="ECO:0007669"/>
    <property type="project" value="TreeGrafter"/>
</dbReference>
<dbReference type="GO" id="GO:0006749">
    <property type="term" value="P:glutathione metabolic process"/>
    <property type="evidence" value="ECO:0007669"/>
    <property type="project" value="TreeGrafter"/>
</dbReference>
<dbReference type="SUPFAM" id="SSF47616">
    <property type="entry name" value="GST C-terminal domain-like"/>
    <property type="match status" value="1"/>
</dbReference>
<dbReference type="EMBL" id="QBMC01000013">
    <property type="protein sequence ID" value="PZO22177.1"/>
    <property type="molecule type" value="Genomic_DNA"/>
</dbReference>
<dbReference type="AlphaFoldDB" id="A0A2W4USD2"/>
<dbReference type="GO" id="GO:0006559">
    <property type="term" value="P:L-phenylalanine catabolic process"/>
    <property type="evidence" value="ECO:0007669"/>
    <property type="project" value="TreeGrafter"/>
</dbReference>
<dbReference type="InterPro" id="IPR004045">
    <property type="entry name" value="Glutathione_S-Trfase_N"/>
</dbReference>
<dbReference type="CDD" id="cd00299">
    <property type="entry name" value="GST_C_family"/>
    <property type="match status" value="1"/>
</dbReference>
<dbReference type="CDD" id="cd00570">
    <property type="entry name" value="GST_N_family"/>
    <property type="match status" value="1"/>
</dbReference>